<evidence type="ECO:0000256" key="1">
    <source>
        <dbReference type="SAM" id="MobiDB-lite"/>
    </source>
</evidence>
<reference evidence="2 3" key="1">
    <citation type="journal article" date="2009" name="Nature">
        <title>Evolution of pathogenicity and sexual reproduction in eight Candida genomes.</title>
        <authorList>
            <person name="Butler G."/>
            <person name="Rasmussen M.D."/>
            <person name="Lin M.F."/>
            <person name="Santos M.A."/>
            <person name="Sakthikumar S."/>
            <person name="Munro C.A."/>
            <person name="Rheinbay E."/>
            <person name="Grabherr M."/>
            <person name="Forche A."/>
            <person name="Reedy J.L."/>
            <person name="Agrafioti I."/>
            <person name="Arnaud M.B."/>
            <person name="Bates S."/>
            <person name="Brown A.J."/>
            <person name="Brunke S."/>
            <person name="Costanzo M.C."/>
            <person name="Fitzpatrick D.A."/>
            <person name="de Groot P.W."/>
            <person name="Harris D."/>
            <person name="Hoyer L.L."/>
            <person name="Hube B."/>
            <person name="Klis F.M."/>
            <person name="Kodira C."/>
            <person name="Lennard N."/>
            <person name="Logue M.E."/>
            <person name="Martin R."/>
            <person name="Neiman A.M."/>
            <person name="Nikolaou E."/>
            <person name="Quail M.A."/>
            <person name="Quinn J."/>
            <person name="Santos M.C."/>
            <person name="Schmitzberger F.F."/>
            <person name="Sherlock G."/>
            <person name="Shah P."/>
            <person name="Silverstein K.A."/>
            <person name="Skrzypek M.S."/>
            <person name="Soll D."/>
            <person name="Staggs R."/>
            <person name="Stansfield I."/>
            <person name="Stumpf M.P."/>
            <person name="Sudbery P.E."/>
            <person name="Srikantha T."/>
            <person name="Zeng Q."/>
            <person name="Berman J."/>
            <person name="Berriman M."/>
            <person name="Heitman J."/>
            <person name="Gow N.A."/>
            <person name="Lorenz M.C."/>
            <person name="Birren B.W."/>
            <person name="Kellis M."/>
            <person name="Cuomo C.A."/>
        </authorList>
    </citation>
    <scope>NUCLEOTIDE SEQUENCE [LARGE SCALE GENOMIC DNA]</scope>
    <source>
        <strain evidence="3">ATCC MYA-3404 / T1</strain>
    </source>
</reference>
<feature type="region of interest" description="Disordered" evidence="1">
    <location>
        <begin position="20"/>
        <end position="327"/>
    </location>
</feature>
<dbReference type="eggNOG" id="ENOG502T6G2">
    <property type="taxonomic scope" value="Eukaryota"/>
</dbReference>
<feature type="compositionally biased region" description="Pro residues" evidence="1">
    <location>
        <begin position="255"/>
        <end position="267"/>
    </location>
</feature>
<feature type="compositionally biased region" description="Low complexity" evidence="1">
    <location>
        <begin position="47"/>
        <end position="67"/>
    </location>
</feature>
<feature type="compositionally biased region" description="Basic and acidic residues" evidence="1">
    <location>
        <begin position="458"/>
        <end position="470"/>
    </location>
</feature>
<dbReference type="STRING" id="294747.C5MB56"/>
<accession>C5MB56</accession>
<dbReference type="HOGENOM" id="CLU_028609_0_0_1"/>
<dbReference type="GeneID" id="8300253"/>
<feature type="compositionally biased region" description="Basic and acidic residues" evidence="1">
    <location>
        <begin position="82"/>
        <end position="93"/>
    </location>
</feature>
<dbReference type="EMBL" id="GG692398">
    <property type="protein sequence ID" value="EER32873.1"/>
    <property type="molecule type" value="Genomic_DNA"/>
</dbReference>
<keyword evidence="3" id="KW-1185">Reference proteome</keyword>
<feature type="compositionally biased region" description="Basic and acidic residues" evidence="1">
    <location>
        <begin position="533"/>
        <end position="543"/>
    </location>
</feature>
<dbReference type="OrthoDB" id="6375767at2759"/>
<name>C5MB56_CANTT</name>
<feature type="compositionally biased region" description="Basic and acidic residues" evidence="1">
    <location>
        <begin position="496"/>
        <end position="511"/>
    </location>
</feature>
<feature type="compositionally biased region" description="Low complexity" evidence="1">
    <location>
        <begin position="239"/>
        <end position="250"/>
    </location>
</feature>
<dbReference type="AlphaFoldDB" id="C5MB56"/>
<sequence length="588" mass="65115">MTDVSASDNKVDTFLSSLSQLSQEKLREDQERQQRLQRNIDELQLRSRSNSPIKSSMSSSNVSLGKSHYGYNIPDLKFNRSKIAEKEVPKQEEQGGEEDGPALPKRPARYDTDDKAPPPLPRRKYKEQKQEDDEDDAPALPKRKTAKEEDKAPAMPRRKNQIEEINLLNPVARKSSFPMPKQTPAKPAKPAKPTSVKPELETARPTVGQHRSFRDIENLIKSGDTTQKTTPTPIPASTPAPASASASTPSLTKQTPPPRPRPRPPPKNLREPIKVQQPAAPSTPVKPVKSDWLTSLASAKTTTSTPQSPESRNGNKSPVMVKPKEKGGIEDEEAEFILKFKELKATKKKPLLPTPKPVEKPVPAIPPVKKSIEKPLKPVSLNEKKGIKDSKVFETKEEAEFKSKFEKLKTGPVPPRKPKTLSSFNEPPPEFQNKFNKIAAKSPQKLQRPATTGSLGNYKDKDTAELRSQLEKLVSARNKAGPIASPTKDVGVPKEVVAKKTDTQSSDEKLVHPTKARTKGPKRRLPKTMSKGGEGETEKKKTEVVQPKTEPVPEIKTKKVGPPVKKHTKPKEIGELKPSSRVNGDFFI</sequence>
<organism evidence="2 3">
    <name type="scientific">Candida tropicalis (strain ATCC MYA-3404 / T1)</name>
    <name type="common">Yeast</name>
    <dbReference type="NCBI Taxonomy" id="294747"/>
    <lineage>
        <taxon>Eukaryota</taxon>
        <taxon>Fungi</taxon>
        <taxon>Dikarya</taxon>
        <taxon>Ascomycota</taxon>
        <taxon>Saccharomycotina</taxon>
        <taxon>Pichiomycetes</taxon>
        <taxon>Debaryomycetaceae</taxon>
        <taxon>Candida/Lodderomyces clade</taxon>
        <taxon>Candida</taxon>
    </lineage>
</organism>
<gene>
    <name evidence="2" type="ORF">CTRG_03298</name>
</gene>
<proteinExistence type="predicted"/>
<dbReference type="RefSeq" id="XP_002549001.1">
    <property type="nucleotide sequence ID" value="XM_002548955.1"/>
</dbReference>
<feature type="compositionally biased region" description="Basic and acidic residues" evidence="1">
    <location>
        <begin position="24"/>
        <end position="45"/>
    </location>
</feature>
<evidence type="ECO:0000313" key="3">
    <source>
        <dbReference type="Proteomes" id="UP000002037"/>
    </source>
</evidence>
<feature type="region of interest" description="Disordered" evidence="1">
    <location>
        <begin position="406"/>
        <end position="588"/>
    </location>
</feature>
<feature type="compositionally biased region" description="Basic residues" evidence="1">
    <location>
        <begin position="512"/>
        <end position="526"/>
    </location>
</feature>
<dbReference type="Proteomes" id="UP000002037">
    <property type="component" value="Unassembled WGS sequence"/>
</dbReference>
<protein>
    <submittedName>
        <fullName evidence="2">Uncharacterized protein</fullName>
    </submittedName>
</protein>
<feature type="compositionally biased region" description="Polar residues" evidence="1">
    <location>
        <begin position="306"/>
        <end position="316"/>
    </location>
</feature>
<evidence type="ECO:0000313" key="2">
    <source>
        <dbReference type="EMBL" id="EER32873.1"/>
    </source>
</evidence>
<feature type="region of interest" description="Disordered" evidence="1">
    <location>
        <begin position="350"/>
        <end position="369"/>
    </location>
</feature>
<feature type="compositionally biased region" description="Low complexity" evidence="1">
    <location>
        <begin position="293"/>
        <end position="305"/>
    </location>
</feature>
<dbReference type="KEGG" id="ctp:CTRG_03298"/>
<feature type="compositionally biased region" description="Low complexity" evidence="1">
    <location>
        <begin position="178"/>
        <end position="197"/>
    </location>
</feature>
<dbReference type="VEuPathDB" id="FungiDB:CTRG_03298"/>